<evidence type="ECO:0000313" key="3">
    <source>
        <dbReference type="Proteomes" id="UP000049983"/>
    </source>
</evidence>
<keyword evidence="1" id="KW-1133">Transmembrane helix</keyword>
<feature type="transmembrane region" description="Helical" evidence="1">
    <location>
        <begin position="68"/>
        <end position="86"/>
    </location>
</feature>
<dbReference type="EMBL" id="CXWC01000016">
    <property type="protein sequence ID" value="CTQ78959.1"/>
    <property type="molecule type" value="Genomic_DNA"/>
</dbReference>
<gene>
    <name evidence="2" type="ORF">LA5096_05942</name>
</gene>
<organism evidence="2 3">
    <name type="scientific">Roseibium album</name>
    <dbReference type="NCBI Taxonomy" id="311410"/>
    <lineage>
        <taxon>Bacteria</taxon>
        <taxon>Pseudomonadati</taxon>
        <taxon>Pseudomonadota</taxon>
        <taxon>Alphaproteobacteria</taxon>
        <taxon>Hyphomicrobiales</taxon>
        <taxon>Stappiaceae</taxon>
        <taxon>Roseibium</taxon>
    </lineage>
</organism>
<sequence length="97" mass="10641">MDGWQDKGDGASSFVSRSGDVITVGEITRSNPDYHDIMLRRTSGTTQEVQLFLLKLSATDFGQTRPPGVLRIGCLVLFLIIVQMNAPSLTSPQIFAR</sequence>
<evidence type="ECO:0000313" key="2">
    <source>
        <dbReference type="EMBL" id="CTQ78959.1"/>
    </source>
</evidence>
<protein>
    <submittedName>
        <fullName evidence="2">Uncharacterized protein</fullName>
    </submittedName>
</protein>
<proteinExistence type="predicted"/>
<keyword evidence="1" id="KW-0472">Membrane</keyword>
<dbReference type="Proteomes" id="UP000049983">
    <property type="component" value="Unassembled WGS sequence"/>
</dbReference>
<dbReference type="AlphaFoldDB" id="A0A0M7B383"/>
<keyword evidence="3" id="KW-1185">Reference proteome</keyword>
<accession>A0A0M7B383</accession>
<name>A0A0M7B383_9HYPH</name>
<evidence type="ECO:0000256" key="1">
    <source>
        <dbReference type="SAM" id="Phobius"/>
    </source>
</evidence>
<reference evidence="3" key="1">
    <citation type="submission" date="2015-07" db="EMBL/GenBank/DDBJ databases">
        <authorList>
            <person name="Rodrigo-Torres Lidia"/>
            <person name="Arahal R.David."/>
        </authorList>
    </citation>
    <scope>NUCLEOTIDE SEQUENCE [LARGE SCALE GENOMIC DNA]</scope>
    <source>
        <strain evidence="3">CECT 5096</strain>
    </source>
</reference>
<keyword evidence="1" id="KW-0812">Transmembrane</keyword>